<name>A0ACC4CBF7_POPAL</name>
<dbReference type="EMBL" id="RCHU02000005">
    <property type="protein sequence ID" value="KAL3592538.1"/>
    <property type="molecule type" value="Genomic_DNA"/>
</dbReference>
<organism evidence="1 2">
    <name type="scientific">Populus alba</name>
    <name type="common">White poplar</name>
    <dbReference type="NCBI Taxonomy" id="43335"/>
    <lineage>
        <taxon>Eukaryota</taxon>
        <taxon>Viridiplantae</taxon>
        <taxon>Streptophyta</taxon>
        <taxon>Embryophyta</taxon>
        <taxon>Tracheophyta</taxon>
        <taxon>Spermatophyta</taxon>
        <taxon>Magnoliopsida</taxon>
        <taxon>eudicotyledons</taxon>
        <taxon>Gunneridae</taxon>
        <taxon>Pentapetalae</taxon>
        <taxon>rosids</taxon>
        <taxon>fabids</taxon>
        <taxon>Malpighiales</taxon>
        <taxon>Salicaceae</taxon>
        <taxon>Saliceae</taxon>
        <taxon>Populus</taxon>
    </lineage>
</organism>
<proteinExistence type="predicted"/>
<evidence type="ECO:0000313" key="2">
    <source>
        <dbReference type="Proteomes" id="UP000309997"/>
    </source>
</evidence>
<dbReference type="Proteomes" id="UP000309997">
    <property type="component" value="Unassembled WGS sequence"/>
</dbReference>
<reference evidence="1 2" key="1">
    <citation type="journal article" date="2024" name="Plant Biotechnol. J.">
        <title>Genome and CRISPR/Cas9 system of a widespread forest tree (Populus alba) in the world.</title>
        <authorList>
            <person name="Liu Y.J."/>
            <person name="Jiang P.F."/>
            <person name="Han X.M."/>
            <person name="Li X.Y."/>
            <person name="Wang H.M."/>
            <person name="Wang Y.J."/>
            <person name="Wang X.X."/>
            <person name="Zeng Q.Y."/>
        </authorList>
    </citation>
    <scope>NUCLEOTIDE SEQUENCE [LARGE SCALE GENOMIC DNA]</scope>
    <source>
        <strain evidence="2">cv. PAL-ZL1</strain>
    </source>
</reference>
<keyword evidence="2" id="KW-1185">Reference proteome</keyword>
<evidence type="ECO:0000313" key="1">
    <source>
        <dbReference type="EMBL" id="KAL3592538.1"/>
    </source>
</evidence>
<sequence length="79" mass="9458">MQNVSRQTNYNGNWRRFPFYMRVEKTCTGRPRKDDELVIHKKNERERERAYRVRNGVVLACNWKGDREALAGSSNRPPF</sequence>
<comment type="caution">
    <text evidence="1">The sequence shown here is derived from an EMBL/GenBank/DDBJ whole genome shotgun (WGS) entry which is preliminary data.</text>
</comment>
<accession>A0ACC4CBF7</accession>
<protein>
    <submittedName>
        <fullName evidence="1">Uncharacterized protein</fullName>
    </submittedName>
</protein>
<gene>
    <name evidence="1" type="ORF">D5086_011178</name>
</gene>